<dbReference type="FunFam" id="1.10.1200.10:FF:000016">
    <property type="entry name" value="Non-ribosomal peptide synthase"/>
    <property type="match status" value="1"/>
</dbReference>
<dbReference type="InterPro" id="IPR000873">
    <property type="entry name" value="AMP-dep_synth/lig_dom"/>
</dbReference>
<dbReference type="Gene3D" id="3.40.50.12780">
    <property type="entry name" value="N-terminal domain of ligase-like"/>
    <property type="match status" value="1"/>
</dbReference>
<dbReference type="SMART" id="SM00823">
    <property type="entry name" value="PKS_PP"/>
    <property type="match status" value="1"/>
</dbReference>
<dbReference type="Gene3D" id="3.30.559.10">
    <property type="entry name" value="Chloramphenicol acetyltransferase-like domain"/>
    <property type="match status" value="1"/>
</dbReference>
<dbReference type="InterPro" id="IPR045851">
    <property type="entry name" value="AMP-bd_C_sf"/>
</dbReference>
<dbReference type="EMBL" id="SDMK01000001">
    <property type="protein sequence ID" value="RXS96755.1"/>
    <property type="molecule type" value="Genomic_DNA"/>
</dbReference>
<evidence type="ECO:0000313" key="5">
    <source>
        <dbReference type="EMBL" id="RXS96755.1"/>
    </source>
</evidence>
<keyword evidence="6" id="KW-1185">Reference proteome</keyword>
<dbReference type="Proteomes" id="UP000290253">
    <property type="component" value="Unassembled WGS sequence"/>
</dbReference>
<dbReference type="GO" id="GO:0009366">
    <property type="term" value="C:enterobactin synthetase complex"/>
    <property type="evidence" value="ECO:0007669"/>
    <property type="project" value="TreeGrafter"/>
</dbReference>
<dbReference type="PANTHER" id="PTHR45527:SF1">
    <property type="entry name" value="FATTY ACID SYNTHASE"/>
    <property type="match status" value="1"/>
</dbReference>
<dbReference type="OrthoDB" id="110547at2"/>
<gene>
    <name evidence="5" type="ORF">ESZ00_02050</name>
</gene>
<proteinExistence type="predicted"/>
<dbReference type="InterPro" id="IPR029058">
    <property type="entry name" value="AB_hydrolase_fold"/>
</dbReference>
<dbReference type="InterPro" id="IPR001242">
    <property type="entry name" value="Condensation_dom"/>
</dbReference>
<dbReference type="InterPro" id="IPR009081">
    <property type="entry name" value="PP-bd_ACP"/>
</dbReference>
<dbReference type="Pfam" id="PF00668">
    <property type="entry name" value="Condensation"/>
    <property type="match status" value="1"/>
</dbReference>
<dbReference type="GO" id="GO:0047527">
    <property type="term" value="F:2,3-dihydroxybenzoate-serine ligase activity"/>
    <property type="evidence" value="ECO:0007669"/>
    <property type="project" value="TreeGrafter"/>
</dbReference>
<dbReference type="SUPFAM" id="SSF53474">
    <property type="entry name" value="alpha/beta-Hydrolases"/>
    <property type="match status" value="1"/>
</dbReference>
<dbReference type="InterPro" id="IPR042099">
    <property type="entry name" value="ANL_N_sf"/>
</dbReference>
<accession>A0A4Q1SHB8</accession>
<evidence type="ECO:0000256" key="3">
    <source>
        <dbReference type="SAM" id="MobiDB-lite"/>
    </source>
</evidence>
<dbReference type="CDD" id="cd19531">
    <property type="entry name" value="LCL_NRPS-like"/>
    <property type="match status" value="1"/>
</dbReference>
<dbReference type="PANTHER" id="PTHR45527">
    <property type="entry name" value="NONRIBOSOMAL PEPTIDE SYNTHETASE"/>
    <property type="match status" value="1"/>
</dbReference>
<dbReference type="Gene3D" id="3.30.300.30">
    <property type="match status" value="1"/>
</dbReference>
<feature type="region of interest" description="Disordered" evidence="3">
    <location>
        <begin position="1"/>
        <end position="25"/>
    </location>
</feature>
<dbReference type="Gene3D" id="3.30.559.30">
    <property type="entry name" value="Nonribosomal peptide synthetase, condensation domain"/>
    <property type="match status" value="1"/>
</dbReference>
<reference evidence="5 6" key="1">
    <citation type="journal article" date="2016" name="Int. J. Syst. Evol. Microbiol.">
        <title>Acidipila dinghuensis sp. nov., an acidobacterium isolated from forest soil.</title>
        <authorList>
            <person name="Jiang Y.W."/>
            <person name="Wang J."/>
            <person name="Chen M.H."/>
            <person name="Lv Y.Y."/>
            <person name="Qiu L.H."/>
        </authorList>
    </citation>
    <scope>NUCLEOTIDE SEQUENCE [LARGE SCALE GENOMIC DNA]</scope>
    <source>
        <strain evidence="5 6">DHOF10</strain>
    </source>
</reference>
<dbReference type="Gene3D" id="3.40.50.1820">
    <property type="entry name" value="alpha/beta hydrolase"/>
    <property type="match status" value="1"/>
</dbReference>
<dbReference type="InterPro" id="IPR001031">
    <property type="entry name" value="Thioesterase"/>
</dbReference>
<name>A0A4Q1SHB8_9BACT</name>
<dbReference type="GO" id="GO:0072330">
    <property type="term" value="P:monocarboxylic acid biosynthetic process"/>
    <property type="evidence" value="ECO:0007669"/>
    <property type="project" value="UniProtKB-ARBA"/>
</dbReference>
<dbReference type="PROSITE" id="PS50075">
    <property type="entry name" value="CARRIER"/>
    <property type="match status" value="1"/>
</dbReference>
<protein>
    <recommendedName>
        <fullName evidence="4">Carrier domain-containing protein</fullName>
    </recommendedName>
</protein>
<feature type="domain" description="Carrier" evidence="4">
    <location>
        <begin position="969"/>
        <end position="1044"/>
    </location>
</feature>
<comment type="caution">
    <text evidence="5">The sequence shown here is derived from an EMBL/GenBank/DDBJ whole genome shotgun (WGS) entry which is preliminary data.</text>
</comment>
<dbReference type="GO" id="GO:0009239">
    <property type="term" value="P:enterobactin biosynthetic process"/>
    <property type="evidence" value="ECO:0007669"/>
    <property type="project" value="TreeGrafter"/>
</dbReference>
<dbReference type="RefSeq" id="WP_129206529.1">
    <property type="nucleotide sequence ID" value="NZ_BMGU01000001.1"/>
</dbReference>
<sequence length="1325" mass="145910">MAEMISTERETDIRQGEKGMEPSGTETEVFEASEDVYVFPASLEQHRYWILDQVDPESTASNMAIAFRLEGQVDDAIAEQAIRELTARHEALRTTFRMVHGDLLQVIAEQPKFSFQIDDLRNLPEHRRMAAAEQSILAHSHVRIDLAAGPVFLTRLVHVSDTQHFLAFTMHHSVCDGWSNGVLVRDFAEFYAALSAGRAPELNDLPFQFADFTEWQKGWLETEDAEKALVFWKEQIRRNVPALDLPTDFPRSAHKDGPGHIESELISPELNARIKTFCRNHDATMHQVLLATLEGLLARYTGQDAFLLGSSIANRTQPGMEDVVGRFANPQVILASVEQNPTFKELLDRVIVWSGEAYAHQDLPFSRIMEEFQLELTGATSQFLQVYFVYQRAFMQPHQAGEGLKIIPRPSVSGGVNFDMLVSVVERAEGPRVQIEYNTDLFTPERVRRFIAAFIRCIDAVCTDSSLRVSALPLLAPQHEIALVETSRSYAQTAPAASSLTEHFDRLAVSLADAVAISTGLQSTSWKALHAESLRLAAALAARGITQGQTVALRMEASAEAAAAALAILRIRASVLPVPATATTEEWNRILAELEPAAALASASFARTVNQTLSIEQLRKASAPHTSLPNPEPGDAAVCILDIGSNEHYQVTTSTHARVLEQCSAAATRLDLETESLVGVVPSDTAVGSWSDLMLPLLRGAGIRYLAAGDAPALGRSITGTPLQAVIASPSVWLRLQHSGWKAPQGLQIISRGGRLPQSVATEIATLGRTWSLLSSAHAGGPLGLAPLSPDTLDTSWPVAPLPGNELSVRDRFGKQAIEGVHGELCFRQSSDSDWTGTGYTAQFQNGGIAVIGAATRTIRISGYRVHLGELEDRLMELPDVSAARASVQNGPHGAPELVTYLAGFDGKEPDRERAATHLRATAPQHLSRTEIVSVPEIFCRPDGSPNLALLPRPDRTLSNRSACESFVPPADELEAKLVAIWEEVLGVPNIGTRTSFFSLGGYSLMIVRLFARINKGFGTSLPITTIFNAPTVEQLAEILRGRKAYSALVPVQTTGNRPPFFLIHSYLLYAGLPSVMGREYPFYGLRELDNEGQITMEQRVRSYAEAIRAVQPEGPYFIGGWCAAGPLTVEVARHLMAAGQQVAFMVLFDSWRPGYAEELAAQQATEGRAGWLTRQRWKYAYHASRMRKLPRNQRAQYLWNASTHKLKGMRDTLYLRHWATMRWLSQQFDFRLPDFMHNISLDTLNAVAKYKAEPFPCRMTLMRATESQVVPGADPTCGWSQIVAGGVEVVWAPGNHESMFREPNLSIVGRMLVERIEKAAQNQA</sequence>
<keyword evidence="1" id="KW-0596">Phosphopantetheine</keyword>
<dbReference type="Pfam" id="PF00975">
    <property type="entry name" value="Thioesterase"/>
    <property type="match status" value="1"/>
</dbReference>
<dbReference type="SUPFAM" id="SSF52777">
    <property type="entry name" value="CoA-dependent acyltransferases"/>
    <property type="match status" value="2"/>
</dbReference>
<dbReference type="Pfam" id="PF00501">
    <property type="entry name" value="AMP-binding"/>
    <property type="match status" value="1"/>
</dbReference>
<dbReference type="SUPFAM" id="SSF47336">
    <property type="entry name" value="ACP-like"/>
    <property type="match status" value="1"/>
</dbReference>
<evidence type="ECO:0000256" key="2">
    <source>
        <dbReference type="ARBA" id="ARBA00022553"/>
    </source>
</evidence>
<dbReference type="InterPro" id="IPR023213">
    <property type="entry name" value="CAT-like_dom_sf"/>
</dbReference>
<dbReference type="Pfam" id="PF00550">
    <property type="entry name" value="PP-binding"/>
    <property type="match status" value="1"/>
</dbReference>
<dbReference type="Gene3D" id="1.10.1200.10">
    <property type="entry name" value="ACP-like"/>
    <property type="match status" value="1"/>
</dbReference>
<dbReference type="InterPro" id="IPR036736">
    <property type="entry name" value="ACP-like_sf"/>
</dbReference>
<dbReference type="InterPro" id="IPR020806">
    <property type="entry name" value="PKS_PP-bd"/>
</dbReference>
<dbReference type="GO" id="GO:0043041">
    <property type="term" value="P:amino acid activation for nonribosomal peptide biosynthetic process"/>
    <property type="evidence" value="ECO:0007669"/>
    <property type="project" value="TreeGrafter"/>
</dbReference>
<evidence type="ECO:0000256" key="1">
    <source>
        <dbReference type="ARBA" id="ARBA00022450"/>
    </source>
</evidence>
<feature type="compositionally biased region" description="Basic and acidic residues" evidence="3">
    <location>
        <begin position="1"/>
        <end position="20"/>
    </location>
</feature>
<dbReference type="GO" id="GO:0005829">
    <property type="term" value="C:cytosol"/>
    <property type="evidence" value="ECO:0007669"/>
    <property type="project" value="TreeGrafter"/>
</dbReference>
<dbReference type="SUPFAM" id="SSF56801">
    <property type="entry name" value="Acetyl-CoA synthetase-like"/>
    <property type="match status" value="1"/>
</dbReference>
<dbReference type="GO" id="GO:0031177">
    <property type="term" value="F:phosphopantetheine binding"/>
    <property type="evidence" value="ECO:0007669"/>
    <property type="project" value="InterPro"/>
</dbReference>
<organism evidence="5 6">
    <name type="scientific">Silvibacterium dinghuense</name>
    <dbReference type="NCBI Taxonomy" id="1560006"/>
    <lineage>
        <taxon>Bacteria</taxon>
        <taxon>Pseudomonadati</taxon>
        <taxon>Acidobacteriota</taxon>
        <taxon>Terriglobia</taxon>
        <taxon>Terriglobales</taxon>
        <taxon>Acidobacteriaceae</taxon>
        <taxon>Silvibacterium</taxon>
    </lineage>
</organism>
<evidence type="ECO:0000313" key="6">
    <source>
        <dbReference type="Proteomes" id="UP000290253"/>
    </source>
</evidence>
<keyword evidence="2" id="KW-0597">Phosphoprotein</keyword>
<evidence type="ECO:0000259" key="4">
    <source>
        <dbReference type="PROSITE" id="PS50075"/>
    </source>
</evidence>